<gene>
    <name evidence="2" type="ORF">EI555_012842</name>
</gene>
<dbReference type="EMBL" id="RWIC01000730">
    <property type="protein sequence ID" value="TKC40587.1"/>
    <property type="molecule type" value="Genomic_DNA"/>
</dbReference>
<dbReference type="Proteomes" id="UP000308365">
    <property type="component" value="Unassembled WGS sequence"/>
</dbReference>
<feature type="compositionally biased region" description="Basic residues" evidence="1">
    <location>
        <begin position="1284"/>
        <end position="1298"/>
    </location>
</feature>
<feature type="region of interest" description="Disordered" evidence="1">
    <location>
        <begin position="300"/>
        <end position="332"/>
    </location>
</feature>
<evidence type="ECO:0000313" key="2">
    <source>
        <dbReference type="EMBL" id="TKC40587.1"/>
    </source>
</evidence>
<dbReference type="Pfam" id="PF24917">
    <property type="entry name" value="BLTP3A_B"/>
    <property type="match status" value="2"/>
</dbReference>
<comment type="caution">
    <text evidence="2">The sequence shown here is derived from an EMBL/GenBank/DDBJ whole genome shotgun (WGS) entry which is preliminary data.</text>
</comment>
<proteinExistence type="predicted"/>
<evidence type="ECO:0000256" key="1">
    <source>
        <dbReference type="SAM" id="MobiDB-lite"/>
    </source>
</evidence>
<dbReference type="PANTHER" id="PTHR22774:SF17">
    <property type="entry name" value="BRIDGE-LIKE LIPID TRANSFER PROTEIN FAMILY MEMBER 3B"/>
    <property type="match status" value="1"/>
</dbReference>
<feature type="compositionally biased region" description="Basic and acidic residues" evidence="1">
    <location>
        <begin position="1299"/>
        <end position="1308"/>
    </location>
</feature>
<feature type="region of interest" description="Disordered" evidence="1">
    <location>
        <begin position="1"/>
        <end position="29"/>
    </location>
</feature>
<dbReference type="InterPro" id="IPR026728">
    <property type="entry name" value="BLTP3A/B"/>
</dbReference>
<feature type="compositionally biased region" description="Polar residues" evidence="1">
    <location>
        <begin position="1203"/>
        <end position="1238"/>
    </location>
</feature>
<accession>A0A4U1EW29</accession>
<sequence length="1308" mass="146999">RLSEATCGFGGGRDRQTSGRRPSGSPLQFGQRSLPRISRRLRRPRLASRRSLLAVVEIGVLFTKNLSPDKINLSTLKGEGELKNLELDEEVLQNMLDLPTWLAINKVFCNKASIRSLDKVIMEMSTCEEPRTPNGPSPIATASGQSEYGFAEKVVEGITVSVNSIVIRIGAKAFNASFELSQLRIYSVNANWEHGDLRFARIQDPQRGEVLTFKEINWQMIRIEADATQSSHLEIMCAPVRLITNQSKIRVTLKRRLKDCNVIATKLVLMLDDLLWVLTDSQLKAMVQYAKSLSEAIEKSTDQRKSMAPEPTQSSTVAPSTQQVKTPQTSNAPDLNDAIVKLFNDFDVKETSHHLVISHLDLHICDDIHAKEKESNRRITGGAMQLSFTQLTIDYYPYHKAGDSCNHWMYFSDATKIKNGWANELLHEFECNVEMLKQAVKDHDVGSPPKSPTHASPQHTQTEKDSTLKGTSKMPTVLPQQSKVKLMSSSVVVRLADFNIYQVSTAEQCRSSPKSMISCNKKSLYLPQEMSAVYIEFTEYYYPDGKDFPIPSPNLYSQLNALQFTVDERSILWLNQFLLDLKQSLNQFMAVYKLNDNSKSDEHVDIRVDGLMLKVPYKQVAVRTKPFLQKKSYFQDLRWFVVPSEMKSECHQDQPHAISIQSSEMIATNTRYCSNCRHSDLEALFQDFKDCDFFSKTYTSFPKSGDNFNLLHPIFQRHAHEQDTKLHEVYKGNVTPKLNKYTLKTSAATDVWAVYFSQFWIDYEGMKSGKGRPINFVDSFPLSIWICQPKRYALSQKLLQTCNQISLNTSQSESSDLTGRWKRKKLLKEYYSTESDPLTNGSQKPSDTFLRFSSSSSDADIHVLVHIHKHVSMQINHYQYLLLLFLHESLILLSENLRKDVEAVTGNPASQTSICIGILLKSAEVALLLHPVDKANSLKSPVSESVSPVVPDYLPTESGEFLSSKRKQVNSGIKQIRSVTVNHMSDNRSMSIDLSHVPLKDSLLFKSASDTNLQEGISFLDYLSDKNLGKISEDESSGIVCKSGSGEIGSETSGKKDSSYTDSNSVLNYREDSSILSFDNGGNQNILSNSLTSKGNETIESIFKAEDLLPETVSLSENMEISKEEAPTVRTLTSQSSLSRKPKERCPPNMAPLSVSYKNMRRSPSQTSLDTISLDSMILEEQLLESDGSDSHIFLEKGIKKNSTTNYQSPADRSNASENLQNYSETSPDAISTNSEGAQENHDDLMSVVVFKIIGVNGEIDIRGEDMEICLQVDQLSWLFKNKQNNKKERKGKGKGIKGKGEKNSLNI</sequence>
<feature type="region of interest" description="Disordered" evidence="1">
    <location>
        <begin position="1284"/>
        <end position="1308"/>
    </location>
</feature>
<feature type="region of interest" description="Disordered" evidence="1">
    <location>
        <begin position="442"/>
        <end position="474"/>
    </location>
</feature>
<protein>
    <submittedName>
        <fullName evidence="2">Uncharacterized protein</fullName>
    </submittedName>
</protein>
<feature type="compositionally biased region" description="Low complexity" evidence="1">
    <location>
        <begin position="1042"/>
        <end position="1052"/>
    </location>
</feature>
<reference evidence="3" key="1">
    <citation type="journal article" date="2019" name="IScience">
        <title>Narwhal Genome Reveals Long-Term Low Genetic Diversity despite Current Large Abundance Size.</title>
        <authorList>
            <person name="Westbury M.V."/>
            <person name="Petersen B."/>
            <person name="Garde E."/>
            <person name="Heide-Jorgensen M.P."/>
            <person name="Lorenzen E.D."/>
        </authorList>
    </citation>
    <scope>NUCLEOTIDE SEQUENCE [LARGE SCALE GENOMIC DNA]</scope>
</reference>
<feature type="non-terminal residue" evidence="2">
    <location>
        <position position="1"/>
    </location>
</feature>
<feature type="compositionally biased region" description="Polar residues" evidence="1">
    <location>
        <begin position="1130"/>
        <end position="1139"/>
    </location>
</feature>
<name>A0A4U1EW29_MONMO</name>
<organism evidence="2 3">
    <name type="scientific">Monodon monoceros</name>
    <name type="common">Narwhal</name>
    <name type="synonym">Ceratodon monodon</name>
    <dbReference type="NCBI Taxonomy" id="40151"/>
    <lineage>
        <taxon>Eukaryota</taxon>
        <taxon>Metazoa</taxon>
        <taxon>Chordata</taxon>
        <taxon>Craniata</taxon>
        <taxon>Vertebrata</taxon>
        <taxon>Euteleostomi</taxon>
        <taxon>Mammalia</taxon>
        <taxon>Eutheria</taxon>
        <taxon>Laurasiatheria</taxon>
        <taxon>Artiodactyla</taxon>
        <taxon>Whippomorpha</taxon>
        <taxon>Cetacea</taxon>
        <taxon>Odontoceti</taxon>
        <taxon>Monodontidae</taxon>
        <taxon>Monodon</taxon>
    </lineage>
</organism>
<feature type="region of interest" description="Disordered" evidence="1">
    <location>
        <begin position="1034"/>
        <end position="1062"/>
    </location>
</feature>
<dbReference type="PANTHER" id="PTHR22774">
    <property type="entry name" value="CHOREIN N-TERMINAL DOMAIN-CONTAINING PROTEIN"/>
    <property type="match status" value="1"/>
</dbReference>
<feature type="region of interest" description="Disordered" evidence="1">
    <location>
        <begin position="1203"/>
        <end position="1239"/>
    </location>
</feature>
<feature type="region of interest" description="Disordered" evidence="1">
    <location>
        <begin position="1123"/>
        <end position="1150"/>
    </location>
</feature>
<evidence type="ECO:0000313" key="3">
    <source>
        <dbReference type="Proteomes" id="UP000308365"/>
    </source>
</evidence>
<feature type="compositionally biased region" description="Polar residues" evidence="1">
    <location>
        <begin position="311"/>
        <end position="332"/>
    </location>
</feature>